<protein>
    <submittedName>
        <fullName evidence="2">Uncharacterized protein</fullName>
    </submittedName>
</protein>
<proteinExistence type="predicted"/>
<keyword evidence="3" id="KW-1185">Reference proteome</keyword>
<reference evidence="2 3" key="1">
    <citation type="submission" date="2008-07" db="EMBL/GenBank/DDBJ databases">
        <authorList>
            <person name="El-Sayed N."/>
            <person name="Caler E."/>
            <person name="Inman J."/>
            <person name="Amedeo P."/>
            <person name="Hass B."/>
            <person name="Wortman J."/>
        </authorList>
    </citation>
    <scope>NUCLEOTIDE SEQUENCE [LARGE SCALE GENOMIC DNA]</scope>
    <source>
        <strain evidence="3">ATCC 50983 / TXsc</strain>
    </source>
</reference>
<gene>
    <name evidence="2" type="ORF">Pmar_PMAR000615</name>
</gene>
<dbReference type="EMBL" id="GG685911">
    <property type="protein sequence ID" value="EEQ99242.1"/>
    <property type="molecule type" value="Genomic_DNA"/>
</dbReference>
<evidence type="ECO:0000256" key="1">
    <source>
        <dbReference type="SAM" id="MobiDB-lite"/>
    </source>
</evidence>
<dbReference type="Proteomes" id="UP000007800">
    <property type="component" value="Unassembled WGS sequence"/>
</dbReference>
<name>C5LVJ4_PERM5</name>
<accession>C5LVJ4</accession>
<sequence>MTDSPKKACVDNIDENTPPLAEKAKSTSATKIVHPHELGNPDQHILQKLPDNVSEYIRDNLPSGAQADVASPLVSKNLVTKRMLGLLDDTSCKELAHLLSDRTNLLFLKAVGRNCGALHSLKRKTDDTRAESGLGPDSVAKLQSKFKAKHGVEHSLNQGYRGLSQEVDSGEVVVHQVGDQGD</sequence>
<organism evidence="3">
    <name type="scientific">Perkinsus marinus (strain ATCC 50983 / TXsc)</name>
    <dbReference type="NCBI Taxonomy" id="423536"/>
    <lineage>
        <taxon>Eukaryota</taxon>
        <taxon>Sar</taxon>
        <taxon>Alveolata</taxon>
        <taxon>Perkinsozoa</taxon>
        <taxon>Perkinsea</taxon>
        <taxon>Perkinsida</taxon>
        <taxon>Perkinsidae</taxon>
        <taxon>Perkinsus</taxon>
    </lineage>
</organism>
<evidence type="ECO:0000313" key="2">
    <source>
        <dbReference type="EMBL" id="EEQ99242.1"/>
    </source>
</evidence>
<evidence type="ECO:0000313" key="3">
    <source>
        <dbReference type="Proteomes" id="UP000007800"/>
    </source>
</evidence>
<dbReference type="RefSeq" id="XP_002766525.1">
    <property type="nucleotide sequence ID" value="XM_002766479.1"/>
</dbReference>
<dbReference type="InParanoid" id="C5LVJ4"/>
<dbReference type="AlphaFoldDB" id="C5LVJ4"/>
<feature type="region of interest" description="Disordered" evidence="1">
    <location>
        <begin position="1"/>
        <end position="28"/>
    </location>
</feature>
<dbReference type="GeneID" id="9045096"/>